<keyword evidence="2" id="KW-1133">Transmembrane helix</keyword>
<feature type="transmembrane region" description="Helical" evidence="2">
    <location>
        <begin position="217"/>
        <end position="235"/>
    </location>
</feature>
<feature type="transmembrane region" description="Helical" evidence="2">
    <location>
        <begin position="142"/>
        <end position="162"/>
    </location>
</feature>
<dbReference type="Pfam" id="PF00174">
    <property type="entry name" value="Oxidored_molyb"/>
    <property type="match status" value="1"/>
</dbReference>
<evidence type="ECO:0000256" key="1">
    <source>
        <dbReference type="SAM" id="MobiDB-lite"/>
    </source>
</evidence>
<feature type="transmembrane region" description="Helical" evidence="2">
    <location>
        <begin position="282"/>
        <end position="306"/>
    </location>
</feature>
<evidence type="ECO:0000313" key="5">
    <source>
        <dbReference type="Proteomes" id="UP000288351"/>
    </source>
</evidence>
<comment type="caution">
    <text evidence="4">The sequence shown here is derived from an EMBL/GenBank/DDBJ whole genome shotgun (WGS) entry which is preliminary data.</text>
</comment>
<dbReference type="PANTHER" id="PTHR43032:SF2">
    <property type="entry name" value="BLL0505 PROTEIN"/>
    <property type="match status" value="1"/>
</dbReference>
<proteinExistence type="predicted"/>
<feature type="transmembrane region" description="Helical" evidence="2">
    <location>
        <begin position="77"/>
        <end position="104"/>
    </location>
</feature>
<feature type="region of interest" description="Disordered" evidence="1">
    <location>
        <begin position="254"/>
        <end position="273"/>
    </location>
</feature>
<keyword evidence="2" id="KW-0472">Membrane</keyword>
<feature type="region of interest" description="Disordered" evidence="1">
    <location>
        <begin position="1"/>
        <end position="27"/>
    </location>
</feature>
<dbReference type="InterPro" id="IPR000572">
    <property type="entry name" value="OxRdtase_Mopterin-bd_dom"/>
</dbReference>
<sequence>MGSGGRPPAPGSGGPQDPGSDDGHAQGRLERVRAAVAAWGATGAARARALVRRVEQTPPPPGPFRPGFWRSPLRGPWLTSVFGLVLLIGIPLIFVTGMLSYAAYNPGLDRINDQTPDKGLFGFYLFDWPTHPYWLYRLTQGVHVTLGVVLLPVLLAKLWSVIPKLFEWLPVRSVAHALERLSLLLLVGGVIFEFVTGIANIQLFYVFPGSFYTLHFYGAWVFIAAFVVHVSLRLGRMTRALRSRSLAAELRTDLAHTRPEPPDPDGLVPTAPAPPTMTRRGALAMVGGGSLLLLVVTAGQSIGGWVRGTALLAPHNRAPGSGPNGFQINKTAASVGVTPAHVGPAWRLEIHGPGPTLVLTRAQLLAMPQHAAALPIACVEGWSTPNQQWSGLRLADLAALAGLPDAGSVLVQSVQPPGPYSSVVLRGNQIHDPRSLLALRVNGADLSLDHGFPARVIVPANPGVNNTKWVHRLTFRT</sequence>
<gene>
    <name evidence="4" type="ORF">SALB_01809</name>
</gene>
<evidence type="ECO:0000256" key="2">
    <source>
        <dbReference type="SAM" id="Phobius"/>
    </source>
</evidence>
<feature type="compositionally biased region" description="Gly residues" evidence="1">
    <location>
        <begin position="1"/>
        <end position="16"/>
    </location>
</feature>
<evidence type="ECO:0000259" key="3">
    <source>
        <dbReference type="Pfam" id="PF00174"/>
    </source>
</evidence>
<dbReference type="Proteomes" id="UP000288351">
    <property type="component" value="Unassembled WGS sequence"/>
</dbReference>
<dbReference type="PANTHER" id="PTHR43032">
    <property type="entry name" value="PROTEIN-METHIONINE-SULFOXIDE REDUCTASE"/>
    <property type="match status" value="1"/>
</dbReference>
<feature type="transmembrane region" description="Helical" evidence="2">
    <location>
        <begin position="183"/>
        <end position="205"/>
    </location>
</feature>
<dbReference type="SUPFAM" id="SSF56524">
    <property type="entry name" value="Oxidoreductase molybdopterin-binding domain"/>
    <property type="match status" value="1"/>
</dbReference>
<evidence type="ECO:0000313" key="4">
    <source>
        <dbReference type="EMBL" id="GCB89135.1"/>
    </source>
</evidence>
<organism evidence="4 5">
    <name type="scientific">Streptomyces noursei</name>
    <name type="common">Streptomyces albulus</name>
    <dbReference type="NCBI Taxonomy" id="1971"/>
    <lineage>
        <taxon>Bacteria</taxon>
        <taxon>Bacillati</taxon>
        <taxon>Actinomycetota</taxon>
        <taxon>Actinomycetes</taxon>
        <taxon>Kitasatosporales</taxon>
        <taxon>Streptomycetaceae</taxon>
        <taxon>Streptomyces</taxon>
    </lineage>
</organism>
<dbReference type="EMBL" id="BHXC01000006">
    <property type="protein sequence ID" value="GCB89135.1"/>
    <property type="molecule type" value="Genomic_DNA"/>
</dbReference>
<keyword evidence="2" id="KW-0812">Transmembrane</keyword>
<dbReference type="AlphaFoldDB" id="A0A401QUR6"/>
<accession>A0A401QUR6</accession>
<reference evidence="4 5" key="1">
    <citation type="journal article" date="2019" name="Microbiol. Resour. Announc.">
        <title>Draft Genome Sequence of the Most Traditional epsilon-Poly-l-Lysine Producer, Streptomyces albulus NBRC14147.</title>
        <authorList>
            <person name="Yamanaka K."/>
            <person name="Hamano Y."/>
        </authorList>
    </citation>
    <scope>NUCLEOTIDE SEQUENCE [LARGE SCALE GENOMIC DNA]</scope>
    <source>
        <strain evidence="4 5">NBRC 14147</strain>
    </source>
</reference>
<dbReference type="InterPro" id="IPR036374">
    <property type="entry name" value="OxRdtase_Mopterin-bd_sf"/>
</dbReference>
<name>A0A401QUR6_STRNR</name>
<protein>
    <submittedName>
        <fullName evidence="4">Membrane protein</fullName>
    </submittedName>
</protein>
<feature type="domain" description="Oxidoreductase molybdopterin-binding" evidence="3">
    <location>
        <begin position="344"/>
        <end position="476"/>
    </location>
</feature>
<dbReference type="RefSeq" id="WP_078486438.1">
    <property type="nucleotide sequence ID" value="NZ_BHXC01000006.1"/>
</dbReference>
<dbReference type="Gene3D" id="3.90.420.10">
    <property type="entry name" value="Oxidoreductase, molybdopterin-binding domain"/>
    <property type="match status" value="1"/>
</dbReference>